<keyword evidence="18" id="KW-0472">Membrane</keyword>
<evidence type="ECO:0000256" key="19">
    <source>
        <dbReference type="SAM" id="SignalP"/>
    </source>
</evidence>
<dbReference type="KEGG" id="caua:113037661"/>
<dbReference type="OrthoDB" id="8960773at2759"/>
<evidence type="ECO:0000256" key="18">
    <source>
        <dbReference type="SAM" id="Phobius"/>
    </source>
</evidence>
<name>A0A6P6ISI5_CARAU</name>
<evidence type="ECO:0000313" key="21">
    <source>
        <dbReference type="Proteomes" id="UP000515129"/>
    </source>
</evidence>
<evidence type="ECO:0000256" key="5">
    <source>
        <dbReference type="ARBA" id="ARBA00022530"/>
    </source>
</evidence>
<feature type="region of interest" description="Disordered" evidence="17">
    <location>
        <begin position="803"/>
        <end position="827"/>
    </location>
</feature>
<dbReference type="GeneID" id="113037661"/>
<dbReference type="Proteomes" id="UP000515129">
    <property type="component" value="Chromosome 20"/>
</dbReference>
<evidence type="ECO:0000259" key="20">
    <source>
        <dbReference type="PROSITE" id="PS50024"/>
    </source>
</evidence>
<feature type="domain" description="SEA" evidence="20">
    <location>
        <begin position="1955"/>
        <end position="2068"/>
    </location>
</feature>
<keyword evidence="5" id="KW-0272">Extracellular matrix</keyword>
<accession>A0A6P6ISI5</accession>
<keyword evidence="8" id="KW-0677">Repeat</keyword>
<comment type="subcellular location">
    <subcellularLocation>
        <location evidence="2">Cell projection</location>
        <location evidence="2">Cilium</location>
        <location evidence="2">Photoreceptor outer segment</location>
    </subcellularLocation>
    <subcellularLocation>
        <location evidence="1">Photoreceptor inner segment</location>
    </subcellularLocation>
    <subcellularLocation>
        <location evidence="3">Secreted</location>
        <location evidence="3">Extracellular space</location>
        <location evidence="3">Extracellular matrix</location>
        <location evidence="3">Interphotoreceptor matrix</location>
    </subcellularLocation>
</comment>
<dbReference type="InterPro" id="IPR036364">
    <property type="entry name" value="SEA_dom_sf"/>
</dbReference>
<dbReference type="InterPro" id="IPR000082">
    <property type="entry name" value="SEA_dom"/>
</dbReference>
<feature type="region of interest" description="Disordered" evidence="17">
    <location>
        <begin position="1206"/>
        <end position="1259"/>
    </location>
</feature>
<feature type="region of interest" description="Disordered" evidence="17">
    <location>
        <begin position="483"/>
        <end position="512"/>
    </location>
</feature>
<dbReference type="Gene3D" id="3.30.70.960">
    <property type="entry name" value="SEA domain"/>
    <property type="match status" value="1"/>
</dbReference>
<evidence type="ECO:0000256" key="8">
    <source>
        <dbReference type="ARBA" id="ARBA00022737"/>
    </source>
</evidence>
<evidence type="ECO:0000256" key="6">
    <source>
        <dbReference type="ARBA" id="ARBA00022674"/>
    </source>
</evidence>
<feature type="region of interest" description="Disordered" evidence="17">
    <location>
        <begin position="1054"/>
        <end position="1084"/>
    </location>
</feature>
<keyword evidence="6" id="KW-0358">Heparin-binding</keyword>
<feature type="compositionally biased region" description="Low complexity" evidence="17">
    <location>
        <begin position="1683"/>
        <end position="1692"/>
    </location>
</feature>
<evidence type="ECO:0000256" key="12">
    <source>
        <dbReference type="ARBA" id="ARBA00023273"/>
    </source>
</evidence>
<feature type="transmembrane region" description="Helical" evidence="18">
    <location>
        <begin position="2161"/>
        <end position="2183"/>
    </location>
</feature>
<dbReference type="GO" id="GO:0001917">
    <property type="term" value="C:photoreceptor inner segment"/>
    <property type="evidence" value="ECO:0007669"/>
    <property type="project" value="UniProtKB-SubCell"/>
</dbReference>
<keyword evidence="18" id="KW-0812">Transmembrane</keyword>
<feature type="compositionally biased region" description="Low complexity" evidence="17">
    <location>
        <begin position="409"/>
        <end position="421"/>
    </location>
</feature>
<dbReference type="RefSeq" id="XP_026050750.1">
    <property type="nucleotide sequence ID" value="XM_026194965.1"/>
</dbReference>
<keyword evidence="7 19" id="KW-0732">Signal</keyword>
<evidence type="ECO:0000313" key="22">
    <source>
        <dbReference type="RefSeq" id="XP_026050750.1"/>
    </source>
</evidence>
<evidence type="ECO:0000256" key="14">
    <source>
        <dbReference type="ARBA" id="ARBA00040753"/>
    </source>
</evidence>
<evidence type="ECO:0000256" key="10">
    <source>
        <dbReference type="ARBA" id="ARBA00023170"/>
    </source>
</evidence>
<dbReference type="GO" id="GO:0033165">
    <property type="term" value="C:interphotoreceptor matrix"/>
    <property type="evidence" value="ECO:0007669"/>
    <property type="project" value="UniProtKB-SubCell"/>
</dbReference>
<keyword evidence="10" id="KW-0675">Receptor</keyword>
<keyword evidence="4" id="KW-0964">Secreted</keyword>
<feature type="chain" id="PRO_5027820626" description="Interphotoreceptor matrix proteoglycan 1" evidence="19">
    <location>
        <begin position="31"/>
        <end position="2210"/>
    </location>
</feature>
<evidence type="ECO:0000256" key="15">
    <source>
        <dbReference type="ARBA" id="ARBA00042018"/>
    </source>
</evidence>
<keyword evidence="18" id="KW-1133">Transmembrane helix</keyword>
<comment type="function">
    <text evidence="16">Chondroitin sulfate-, heparin- and hyaluronan-binding protein. May serve to form a basic macromolecular scaffold comprising the insoluble interphotoreceptor matrix.</text>
</comment>
<sequence length="2210" mass="245526">MGLDVRLEVSMSLKCGHFFTLLFFIVSVTGTQDQSRLNPSENLHNISLTNLQKPPKQNSGIRTIFEMEKHRIKRSDFFHSEMKVCPQETMREVIASHQAYYTLRVCQEAVWEAFRIFLDRIPSSSEYQKWVHKCQHDSMCISDLAMTFSNSKEHIDMVYRSVNMNSDKLERNLTEEPTTDGAPRTEEEVLTEATEEFVPPDLSSTVSTTTDASTASQELDLHNVVPEQPVHQVIKFSVKLMDYGYQEILRDTDSPQYHDLSRHLQDQMQHDLNDLPGFMDVQVLSISEAEAPNGAGGVSAVYSAVFETTIPSVPDGILDIGTVVSSTGPSLKDMIVKALSKKTSLLDLNSLIFETDKDQSSTSMPVTEASKDIITESFDQVSHGDLSFPTKGTKIEVHISSDNDETIVDPTLDTDSTTTTKSESETVESESDAVIVHQLKTIQGETGELKTEIFQVPPVEEAPSEDESKPVVIAVKENNLAPTSSAAVSALPPSEEQPRTTEKPTSDSDFSLNTIPEDDIIFHQVTTAHMLFTTATTISPRSEQPKLAVTTDFSITLQPSTEPIDPITEVTDSNEIPEQEETKVVMPVLHVENKSEVDSPKVNVVTTETIEVSGPEKDTNVTRDAVILEDQLIKPEEVTVVTEMYAEYGTLEPVGTAVLLPEPEDEIEKSTNQDEVAEPKEKVLDLHPEVIIESKEDVEEHKNDEIKVKQVDDVQVIRRPETETGKPKEEIHLTEKGEVVKPEREADESEAAEVVEYEGSIKTEQPAVVVTRVVPKTTEGTVVSPRSEQPKLAVTTDFSITLQPSTESTDPITEVTDSNEIPEVPQPVDTGTVVKEEETKVVMPEPDVETKAEVDLPKERVVSTETVDVSGHEKDTNVTVDTVILEDQVLQPEEVTVVTEMYAEYGTLEPVRTAVLPKPEDEVGKSTSQDEVAEPEEKVLEPDPVVVIESKEDVEEIKVKQVDDVQATRRPETETGQAKKELYLTEKGEVVKIERTDDELEPAEVIEYEVRIKTEQPAVEITSEVPKTTEGSVVSPRSEKPTLAVKTDFSITLQPSTEPIDPITEVTDSNEIPEVPQPVDTGTVVKEEDTKVVMPEPDVETKAEVDLPKEKFVTTETVDVSGPEKDTNVTVDAVILEDQVLQPEEVTVVTEMYAEYGTLEPVRTAVLLPEPEHEIGKSINQDEVAEPEEKVLEPDPEVIIEAKEDVEEHKTDKEIKLKQVDDVHATGKPETETGQPKEEINLTEKGEVVKPEREADELKPSEVVEYEVSIKTEQPAVEITSEVPKTTDGSVVSPRSEQPKLAVTTNFRITLQPSTEPIDPITKVTDSNGILEVPQPIDTRTVVKQVETKIVIHEADVETKSEVDFPKVKVVTKELAEVSRPEKDTNVTGDAVILEDWVLQPEEVTVVTEMYAEYGTLEPVGTAVLPKPEDEIGKSVNQDEVAEPEEKVLEPDPVVIIESNEYVEEIKVKQVDDIQATRRPETETGQPKEEIHLTEKGEVVEPEREADESEPAEVVQYDVSIITEQTAVEIAREFPKTTDGSTKPPAEMIKIKPPVISVTEIYLVESIDYYQPKESANLPFVPVDSVQRGTGIGKHVEDFGVEDQLSRPKVIEGVLEIPDLVIEKNTLRPEESDVLTTESSAAQSPPETITESVSEKDKDLPYVVGDTKEPQLEDMEEKTASQPTETLTTDIPLTTSPADLERFEVVLTDLSVVTPTHLEKDYDSPTEKEQSTFAQELTSLVGDTEEPKFTEMEEDTLTEDLLEEQEKETASQHMETLTTDLPLANSPADLELLEVVLTDVSITTPTPLEKDYDLPTEKIQQRSTVAQDVAFTQTENDKELNVETQVVVLTNVSVVTPIFLEKDYNSQTEKVQPTVALDVIFESENDQVLDVETEDPFIHLKELDQIDIVSTETIDLLSYDNGYSFPNEGYPLETTRAPSLKYFTTPSMTTANKGKELVVFFSLRVTNMLFSEDLFNKSSAEYQVLENKFVELLLPYLQSNLTGFKKLEILNFRNGSVVVNSKAKFAKSVPYNITQAVQHVLEEFCNAAAQHLDIKVDSHSLDIEPADEGDPCKFLACNEFSKCVVNLWTKEAQCLCEPGYVTVDGLPCRSLCVVQPDFCLNGGECEIVPGHGAACRCPVGKFWQFIGERCAELVSVTLDPFLSLVCLVGVLTFLYAIISLLLSMCRKCVRTRKTLTLVDRDQTTIPGLTS</sequence>
<evidence type="ECO:0000256" key="16">
    <source>
        <dbReference type="ARBA" id="ARBA00045407"/>
    </source>
</evidence>
<protein>
    <recommendedName>
        <fullName evidence="14">Interphotoreceptor matrix proteoglycan 1</fullName>
    </recommendedName>
    <alternativeName>
        <fullName evidence="15">Sialoprotein associated with cones and rods</fullName>
    </alternativeName>
</protein>
<dbReference type="SUPFAM" id="SSF82671">
    <property type="entry name" value="SEA domain"/>
    <property type="match status" value="1"/>
</dbReference>
<dbReference type="PANTHER" id="PTHR12199:SF3">
    <property type="entry name" value="INTERPHOTORECEPTOR MATRIX PROTEOGLYCAN 1"/>
    <property type="match status" value="1"/>
</dbReference>
<feature type="region of interest" description="Disordered" evidence="17">
    <location>
        <begin position="405"/>
        <end position="431"/>
    </location>
</feature>
<dbReference type="GO" id="GO:0001750">
    <property type="term" value="C:photoreceptor outer segment"/>
    <property type="evidence" value="ECO:0007669"/>
    <property type="project" value="UniProtKB-SubCell"/>
</dbReference>
<dbReference type="GO" id="GO:0005540">
    <property type="term" value="F:hyaluronic acid binding"/>
    <property type="evidence" value="ECO:0007669"/>
    <property type="project" value="UniProtKB-KW"/>
</dbReference>
<dbReference type="SMART" id="SM00200">
    <property type="entry name" value="SEA"/>
    <property type="match status" value="1"/>
</dbReference>
<evidence type="ECO:0000256" key="4">
    <source>
        <dbReference type="ARBA" id="ARBA00022525"/>
    </source>
</evidence>
<evidence type="ECO:0000256" key="9">
    <source>
        <dbReference type="ARBA" id="ARBA00022981"/>
    </source>
</evidence>
<evidence type="ECO:0000256" key="2">
    <source>
        <dbReference type="ARBA" id="ARBA00004504"/>
    </source>
</evidence>
<dbReference type="GO" id="GO:0007601">
    <property type="term" value="P:visual perception"/>
    <property type="evidence" value="ECO:0007669"/>
    <property type="project" value="InterPro"/>
</dbReference>
<feature type="domain" description="SEA" evidence="20">
    <location>
        <begin position="230"/>
        <end position="358"/>
    </location>
</feature>
<dbReference type="PANTHER" id="PTHR12199">
    <property type="entry name" value="INTERPHOTORECEPTOR MATRIX PROTEOGLYCAN"/>
    <property type="match status" value="1"/>
</dbReference>
<dbReference type="GO" id="GO:0008201">
    <property type="term" value="F:heparin binding"/>
    <property type="evidence" value="ECO:0007669"/>
    <property type="project" value="UniProtKB-KW"/>
</dbReference>
<gene>
    <name evidence="22" type="primary">LOC113037661</name>
</gene>
<dbReference type="PROSITE" id="PS50024">
    <property type="entry name" value="SEA"/>
    <property type="match status" value="2"/>
</dbReference>
<keyword evidence="12" id="KW-0966">Cell projection</keyword>
<evidence type="ECO:0000256" key="7">
    <source>
        <dbReference type="ARBA" id="ARBA00022729"/>
    </source>
</evidence>
<dbReference type="InterPro" id="IPR039861">
    <property type="entry name" value="IMPG"/>
</dbReference>
<evidence type="ECO:0000256" key="3">
    <source>
        <dbReference type="ARBA" id="ARBA00004593"/>
    </source>
</evidence>
<feature type="region of interest" description="Disordered" evidence="17">
    <location>
        <begin position="1628"/>
        <end position="1692"/>
    </location>
</feature>
<keyword evidence="11" id="KW-0325">Glycoprotein</keyword>
<dbReference type="Pfam" id="PF01390">
    <property type="entry name" value="SEA"/>
    <property type="match status" value="1"/>
</dbReference>
<keyword evidence="13" id="KW-0373">Hyaluronic acid</keyword>
<feature type="region of interest" description="Disordered" evidence="17">
    <location>
        <begin position="919"/>
        <end position="943"/>
    </location>
</feature>
<feature type="compositionally biased region" description="Basic and acidic residues" evidence="17">
    <location>
        <begin position="1653"/>
        <end position="1671"/>
    </location>
</feature>
<feature type="region of interest" description="Disordered" evidence="17">
    <location>
        <begin position="1021"/>
        <end position="1041"/>
    </location>
</feature>
<feature type="compositionally biased region" description="Polar residues" evidence="17">
    <location>
        <begin position="803"/>
        <end position="819"/>
    </location>
</feature>
<keyword evidence="21" id="KW-1185">Reference proteome</keyword>
<proteinExistence type="predicted"/>
<evidence type="ECO:0000256" key="11">
    <source>
        <dbReference type="ARBA" id="ARBA00023180"/>
    </source>
</evidence>
<evidence type="ECO:0000256" key="1">
    <source>
        <dbReference type="ARBA" id="ARBA00004437"/>
    </source>
</evidence>
<evidence type="ECO:0000256" key="17">
    <source>
        <dbReference type="SAM" id="MobiDB-lite"/>
    </source>
</evidence>
<organism evidence="21 22">
    <name type="scientific">Carassius auratus</name>
    <name type="common">Goldfish</name>
    <dbReference type="NCBI Taxonomy" id="7957"/>
    <lineage>
        <taxon>Eukaryota</taxon>
        <taxon>Metazoa</taxon>
        <taxon>Chordata</taxon>
        <taxon>Craniata</taxon>
        <taxon>Vertebrata</taxon>
        <taxon>Euteleostomi</taxon>
        <taxon>Actinopterygii</taxon>
        <taxon>Neopterygii</taxon>
        <taxon>Teleostei</taxon>
        <taxon>Ostariophysi</taxon>
        <taxon>Cypriniformes</taxon>
        <taxon>Cyprinidae</taxon>
        <taxon>Cyprininae</taxon>
        <taxon>Carassius</taxon>
    </lineage>
</organism>
<feature type="compositionally biased region" description="Basic and acidic residues" evidence="17">
    <location>
        <begin position="496"/>
        <end position="506"/>
    </location>
</feature>
<reference evidence="22" key="1">
    <citation type="submission" date="2025-08" db="UniProtKB">
        <authorList>
            <consortium name="RefSeq"/>
        </authorList>
    </citation>
    <scope>IDENTIFICATION</scope>
    <source>
        <strain evidence="22">Wakin</strain>
        <tissue evidence="22">Muscle</tissue>
    </source>
</reference>
<feature type="compositionally biased region" description="Polar residues" evidence="17">
    <location>
        <begin position="1634"/>
        <end position="1652"/>
    </location>
</feature>
<keyword evidence="9" id="KW-0730">Sialic acid</keyword>
<evidence type="ECO:0000256" key="13">
    <source>
        <dbReference type="ARBA" id="ARBA00023290"/>
    </source>
</evidence>
<feature type="signal peptide" evidence="19">
    <location>
        <begin position="1"/>
        <end position="30"/>
    </location>
</feature>